<evidence type="ECO:0000313" key="1">
    <source>
        <dbReference type="EMBL" id="MBA4641468.1"/>
    </source>
</evidence>
<reference evidence="1" key="1">
    <citation type="journal article" date="2013" name="J. Plant Res.">
        <title>Effect of fungi and light on seed germination of three Opuntia species from semiarid lands of central Mexico.</title>
        <authorList>
            <person name="Delgado-Sanchez P."/>
            <person name="Jimenez-Bremont J.F."/>
            <person name="Guerrero-Gonzalez Mde L."/>
            <person name="Flores J."/>
        </authorList>
    </citation>
    <scope>NUCLEOTIDE SEQUENCE</scope>
    <source>
        <tissue evidence="1">Cladode</tissue>
    </source>
</reference>
<accession>A0A7C9DLQ8</accession>
<sequence>MGDGLDYGKPRPPPGQGTCAGEHVGMHFQLVSSLYRGELRWMCAALSVEPGMKLLHTFFLTVSLLWIFGGNPHFVCVQRVGNMWILVTGFMNYKGYWMLNKVGSLSCSYGVYGPLETSGCLRRREREWEPLWSALLDVGAGMSQLWRSKNGSTRRRG</sequence>
<organism evidence="1">
    <name type="scientific">Opuntia streptacantha</name>
    <name type="common">Prickly pear cactus</name>
    <name type="synonym">Opuntia cardona</name>
    <dbReference type="NCBI Taxonomy" id="393608"/>
    <lineage>
        <taxon>Eukaryota</taxon>
        <taxon>Viridiplantae</taxon>
        <taxon>Streptophyta</taxon>
        <taxon>Embryophyta</taxon>
        <taxon>Tracheophyta</taxon>
        <taxon>Spermatophyta</taxon>
        <taxon>Magnoliopsida</taxon>
        <taxon>eudicotyledons</taxon>
        <taxon>Gunneridae</taxon>
        <taxon>Pentapetalae</taxon>
        <taxon>Caryophyllales</taxon>
        <taxon>Cactineae</taxon>
        <taxon>Cactaceae</taxon>
        <taxon>Opuntioideae</taxon>
        <taxon>Opuntia</taxon>
    </lineage>
</organism>
<dbReference type="AlphaFoldDB" id="A0A7C9DLQ8"/>
<reference evidence="1" key="2">
    <citation type="submission" date="2020-07" db="EMBL/GenBank/DDBJ databases">
        <authorList>
            <person name="Vera ALvarez R."/>
            <person name="Arias-Moreno D.M."/>
            <person name="Jimenez-Jacinto V."/>
            <person name="Jimenez-Bremont J.F."/>
            <person name="Swaminathan K."/>
            <person name="Moose S.P."/>
            <person name="Guerrero-Gonzalez M.L."/>
            <person name="Marino-Ramirez L."/>
            <person name="Landsman D."/>
            <person name="Rodriguez-Kessler M."/>
            <person name="Delgado-Sanchez P."/>
        </authorList>
    </citation>
    <scope>NUCLEOTIDE SEQUENCE</scope>
    <source>
        <tissue evidence="1">Cladode</tissue>
    </source>
</reference>
<name>A0A7C9DLQ8_OPUST</name>
<proteinExistence type="predicted"/>
<dbReference type="EMBL" id="GISG01124438">
    <property type="protein sequence ID" value="MBA4641468.1"/>
    <property type="molecule type" value="Transcribed_RNA"/>
</dbReference>
<protein>
    <submittedName>
        <fullName evidence="1">Uncharacterized protein</fullName>
    </submittedName>
</protein>